<dbReference type="GO" id="GO:0015293">
    <property type="term" value="F:symporter activity"/>
    <property type="evidence" value="ECO:0007669"/>
    <property type="project" value="UniProtKB-KW"/>
</dbReference>
<keyword evidence="11" id="KW-0739">Sodium transport</keyword>
<organism evidence="15 16">
    <name type="scientific">Papillibacter cinnamivorans DSM 12816</name>
    <dbReference type="NCBI Taxonomy" id="1122930"/>
    <lineage>
        <taxon>Bacteria</taxon>
        <taxon>Bacillati</taxon>
        <taxon>Bacillota</taxon>
        <taxon>Clostridia</taxon>
        <taxon>Eubacteriales</taxon>
        <taxon>Oscillospiraceae</taxon>
        <taxon>Papillibacter</taxon>
    </lineage>
</organism>
<feature type="transmembrane region" description="Helical" evidence="14">
    <location>
        <begin position="429"/>
        <end position="447"/>
    </location>
</feature>
<keyword evidence="8" id="KW-0915">Sodium</keyword>
<dbReference type="GO" id="GO:0005886">
    <property type="term" value="C:plasma membrane"/>
    <property type="evidence" value="ECO:0007669"/>
    <property type="project" value="UniProtKB-SubCell"/>
</dbReference>
<feature type="transmembrane region" description="Helical" evidence="14">
    <location>
        <begin position="402"/>
        <end position="422"/>
    </location>
</feature>
<feature type="transmembrane region" description="Helical" evidence="14">
    <location>
        <begin position="280"/>
        <end position="302"/>
    </location>
</feature>
<dbReference type="EMBL" id="FWXW01000003">
    <property type="protein sequence ID" value="SMC57888.1"/>
    <property type="molecule type" value="Genomic_DNA"/>
</dbReference>
<accession>A0A1W2ACB5</accession>
<evidence type="ECO:0000313" key="16">
    <source>
        <dbReference type="Proteomes" id="UP000192790"/>
    </source>
</evidence>
<protein>
    <submittedName>
        <fullName evidence="15">Solute:Na+ symporter, SSS family</fullName>
    </submittedName>
</protein>
<evidence type="ECO:0000256" key="12">
    <source>
        <dbReference type="ARBA" id="ARBA00033708"/>
    </source>
</evidence>
<evidence type="ECO:0000256" key="6">
    <source>
        <dbReference type="ARBA" id="ARBA00022847"/>
    </source>
</evidence>
<keyword evidence="5 14" id="KW-0812">Transmembrane</keyword>
<keyword evidence="4" id="KW-1003">Cell membrane</keyword>
<dbReference type="GO" id="GO:0006814">
    <property type="term" value="P:sodium ion transport"/>
    <property type="evidence" value="ECO:0007669"/>
    <property type="project" value="UniProtKB-KW"/>
</dbReference>
<keyword evidence="6" id="KW-0769">Symport</keyword>
<evidence type="ECO:0000256" key="5">
    <source>
        <dbReference type="ARBA" id="ARBA00022692"/>
    </source>
</evidence>
<feature type="transmembrane region" description="Helical" evidence="14">
    <location>
        <begin position="459"/>
        <end position="477"/>
    </location>
</feature>
<dbReference type="STRING" id="1122930.SAMN02745168_1698"/>
<dbReference type="Gene3D" id="1.20.1730.10">
    <property type="entry name" value="Sodium/glucose cotransporter"/>
    <property type="match status" value="1"/>
</dbReference>
<feature type="transmembrane region" description="Helical" evidence="14">
    <location>
        <begin position="6"/>
        <end position="26"/>
    </location>
</feature>
<dbReference type="PROSITE" id="PS50283">
    <property type="entry name" value="NA_SOLUT_SYMP_3"/>
    <property type="match status" value="1"/>
</dbReference>
<dbReference type="Proteomes" id="UP000192790">
    <property type="component" value="Unassembled WGS sequence"/>
</dbReference>
<dbReference type="CDD" id="cd10322">
    <property type="entry name" value="SLC5sbd"/>
    <property type="match status" value="1"/>
</dbReference>
<gene>
    <name evidence="15" type="ORF">SAMN02745168_1698</name>
</gene>
<feature type="transmembrane region" description="Helical" evidence="14">
    <location>
        <begin position="183"/>
        <end position="202"/>
    </location>
</feature>
<keyword evidence="3" id="KW-0813">Transport</keyword>
<dbReference type="Pfam" id="PF00474">
    <property type="entry name" value="SSF"/>
    <property type="match status" value="1"/>
</dbReference>
<comment type="subcellular location">
    <subcellularLocation>
        <location evidence="1">Cell membrane</location>
        <topology evidence="1">Multi-pass membrane protein</topology>
    </subcellularLocation>
</comment>
<name>A0A1W2ACB5_9FIRM</name>
<feature type="transmembrane region" description="Helical" evidence="14">
    <location>
        <begin position="314"/>
        <end position="334"/>
    </location>
</feature>
<keyword evidence="7 14" id="KW-1133">Transmembrane helix</keyword>
<dbReference type="AlphaFoldDB" id="A0A1W2ACB5"/>
<keyword evidence="16" id="KW-1185">Reference proteome</keyword>
<evidence type="ECO:0000256" key="4">
    <source>
        <dbReference type="ARBA" id="ARBA00022475"/>
    </source>
</evidence>
<evidence type="ECO:0000256" key="7">
    <source>
        <dbReference type="ARBA" id="ARBA00022989"/>
    </source>
</evidence>
<evidence type="ECO:0000256" key="2">
    <source>
        <dbReference type="ARBA" id="ARBA00006434"/>
    </source>
</evidence>
<dbReference type="InterPro" id="IPR050277">
    <property type="entry name" value="Sodium:Solute_Symporter"/>
</dbReference>
<dbReference type="PANTHER" id="PTHR48086:SF3">
    <property type="entry name" value="SODIUM_PROLINE SYMPORTER"/>
    <property type="match status" value="1"/>
</dbReference>
<evidence type="ECO:0000256" key="3">
    <source>
        <dbReference type="ARBA" id="ARBA00022448"/>
    </source>
</evidence>
<feature type="transmembrane region" description="Helical" evidence="14">
    <location>
        <begin position="147"/>
        <end position="171"/>
    </location>
</feature>
<dbReference type="RefSeq" id="WP_084234370.1">
    <property type="nucleotide sequence ID" value="NZ_FWXW01000003.1"/>
</dbReference>
<evidence type="ECO:0000256" key="9">
    <source>
        <dbReference type="ARBA" id="ARBA00023065"/>
    </source>
</evidence>
<reference evidence="15 16" key="1">
    <citation type="submission" date="2017-04" db="EMBL/GenBank/DDBJ databases">
        <authorList>
            <person name="Afonso C.L."/>
            <person name="Miller P.J."/>
            <person name="Scott M.A."/>
            <person name="Spackman E."/>
            <person name="Goraichik I."/>
            <person name="Dimitrov K.M."/>
            <person name="Suarez D.L."/>
            <person name="Swayne D.E."/>
        </authorList>
    </citation>
    <scope>NUCLEOTIDE SEQUENCE [LARGE SCALE GENOMIC DNA]</scope>
    <source>
        <strain evidence="15 16">DSM 12816</strain>
    </source>
</reference>
<sequence>MTTSAYLSFVVLAIIFLFLLLAIGYATKRWTKNAEDFVLSGRETGTFVGATSMLAIIYAGTIFVLLPNFAMLFGFWGAAAWAICLTIGYIIYTLAMGSVARRCGATTLSEWMETRFDGRVRTITAIGGLLGMSGILANNIASFANSLSAYLGIQTWIAVLACFVVMLIFTYFSGMWAVNATNIFQGIMGVILIPLFVILVAYRTGGLAALEANWPGPGDWMTSGLTGNSLSTVSLRYPSVLTFSILLGFFLIWGSNYYYLRIASARNEKTAKRSMISASLVAVPLLMLPLCLAGSFIATLYPTTFKPIGTLAGTAAYGFMLANLGAFIGALMMVSTMAAAISTGSTALIGATSLGSRDIYQRNFNPDATPEKMLKPTRLIMLLIGIVTLILCFFPGGPTYLFAFANAWLGPPAVLLVLGVFWRKLTPTAAFYSVLAGMLVMAVLTVLDDITGIWRISQYMHVGIAGLIVTLGLALLLNPFCKSKYYGAPDWNADAKTGRREALKPEPEDVEILKLIASGIDQMVEIVDYSGRDSRFSSRCVERLDRGGYIQREKLSGAGFYSFSITETGKAALPAGTDTERRLEALRLTPFTLNYLERLIASQEEGIKWLTEQGKTAGQIIAINSALFRKGYVGEAGMLRRVYYATKKAKQTVGEFAQKAV</sequence>
<dbReference type="InterPro" id="IPR038377">
    <property type="entry name" value="Na/Glc_symporter_sf"/>
</dbReference>
<evidence type="ECO:0000256" key="10">
    <source>
        <dbReference type="ARBA" id="ARBA00023136"/>
    </source>
</evidence>
<proteinExistence type="inferred from homology"/>
<comment type="catalytic activity">
    <reaction evidence="12">
        <text>L-proline(in) + Na(+)(in) = L-proline(out) + Na(+)(out)</text>
        <dbReference type="Rhea" id="RHEA:28967"/>
        <dbReference type="ChEBI" id="CHEBI:29101"/>
        <dbReference type="ChEBI" id="CHEBI:60039"/>
    </reaction>
</comment>
<feature type="transmembrane region" description="Helical" evidence="14">
    <location>
        <begin position="379"/>
        <end position="396"/>
    </location>
</feature>
<evidence type="ECO:0000256" key="14">
    <source>
        <dbReference type="SAM" id="Phobius"/>
    </source>
</evidence>
<comment type="similarity">
    <text evidence="2 13">Belongs to the sodium:solute symporter (SSF) (TC 2.A.21) family.</text>
</comment>
<dbReference type="InterPro" id="IPR001734">
    <property type="entry name" value="Na/solute_symporter"/>
</dbReference>
<evidence type="ECO:0000313" key="15">
    <source>
        <dbReference type="EMBL" id="SMC57888.1"/>
    </source>
</evidence>
<keyword evidence="10 14" id="KW-0472">Membrane</keyword>
<evidence type="ECO:0000256" key="1">
    <source>
        <dbReference type="ARBA" id="ARBA00004651"/>
    </source>
</evidence>
<feature type="transmembrane region" description="Helical" evidence="14">
    <location>
        <begin position="47"/>
        <end position="66"/>
    </location>
</feature>
<evidence type="ECO:0000256" key="8">
    <source>
        <dbReference type="ARBA" id="ARBA00023053"/>
    </source>
</evidence>
<keyword evidence="9" id="KW-0406">Ion transport</keyword>
<evidence type="ECO:0000256" key="11">
    <source>
        <dbReference type="ARBA" id="ARBA00023201"/>
    </source>
</evidence>
<feature type="transmembrane region" description="Helical" evidence="14">
    <location>
        <begin position="72"/>
        <end position="92"/>
    </location>
</feature>
<evidence type="ECO:0000256" key="13">
    <source>
        <dbReference type="RuleBase" id="RU362091"/>
    </source>
</evidence>
<dbReference type="OrthoDB" id="1263at2"/>
<feature type="transmembrane region" description="Helical" evidence="14">
    <location>
        <begin position="122"/>
        <end position="141"/>
    </location>
</feature>
<dbReference type="PANTHER" id="PTHR48086">
    <property type="entry name" value="SODIUM/PROLINE SYMPORTER-RELATED"/>
    <property type="match status" value="1"/>
</dbReference>
<feature type="transmembrane region" description="Helical" evidence="14">
    <location>
        <begin position="240"/>
        <end position="259"/>
    </location>
</feature>